<evidence type="ECO:0000256" key="4">
    <source>
        <dbReference type="RuleBase" id="RU000575"/>
    </source>
</evidence>
<feature type="compositionally biased region" description="Basic and acidic residues" evidence="5">
    <location>
        <begin position="11"/>
        <end position="20"/>
    </location>
</feature>
<reference evidence="6" key="1">
    <citation type="submission" date="2022-10" db="EMBL/GenBank/DDBJ databases">
        <title>Novel sulphate-reducing endosymbionts in the free-living metamonad Anaeramoeba.</title>
        <authorList>
            <person name="Jerlstrom-Hultqvist J."/>
            <person name="Cepicka I."/>
            <person name="Gallot-Lavallee L."/>
            <person name="Salas-Leiva D."/>
            <person name="Curtis B.A."/>
            <person name="Zahonova K."/>
            <person name="Pipaliya S."/>
            <person name="Dacks J."/>
            <person name="Roger A.J."/>
        </authorList>
    </citation>
    <scope>NUCLEOTIDE SEQUENCE</scope>
    <source>
        <strain evidence="6">BMAN</strain>
    </source>
</reference>
<dbReference type="PROSITE" id="PS01107">
    <property type="entry name" value="RIBOSOMAL_L27E"/>
    <property type="match status" value="1"/>
</dbReference>
<dbReference type="PANTHER" id="PTHR10497">
    <property type="entry name" value="60S RIBOSOMAL PROTEIN L27"/>
    <property type="match status" value="1"/>
</dbReference>
<feature type="region of interest" description="Disordered" evidence="5">
    <location>
        <begin position="1"/>
        <end position="20"/>
    </location>
</feature>
<evidence type="ECO:0000313" key="6">
    <source>
        <dbReference type="EMBL" id="KAJ5067165.1"/>
    </source>
</evidence>
<name>A0A9Q0L7A8_ANAIG</name>
<dbReference type="OMA" id="KMLNYNH"/>
<gene>
    <name evidence="6" type="ORF">M0811_13214</name>
</gene>
<evidence type="ECO:0000313" key="7">
    <source>
        <dbReference type="Proteomes" id="UP001149090"/>
    </source>
</evidence>
<dbReference type="GO" id="GO:1990904">
    <property type="term" value="C:ribonucleoprotein complex"/>
    <property type="evidence" value="ECO:0007669"/>
    <property type="project" value="UniProtKB-KW"/>
</dbReference>
<comment type="similarity">
    <text evidence="1 4">Belongs to the eukaryotic ribosomal protein eL27 family.</text>
</comment>
<dbReference type="InterPro" id="IPR008991">
    <property type="entry name" value="Translation_prot_SH3-like_sf"/>
</dbReference>
<dbReference type="Pfam" id="PF01777">
    <property type="entry name" value="Ribosomal_L27e"/>
    <property type="match status" value="1"/>
</dbReference>
<dbReference type="GO" id="GO:0006412">
    <property type="term" value="P:translation"/>
    <property type="evidence" value="ECO:0007669"/>
    <property type="project" value="InterPro"/>
</dbReference>
<proteinExistence type="inferred from homology"/>
<accession>A0A9Q0L7A8</accession>
<evidence type="ECO:0000256" key="5">
    <source>
        <dbReference type="SAM" id="MobiDB-lite"/>
    </source>
</evidence>
<dbReference type="InterPro" id="IPR018262">
    <property type="entry name" value="Ribosomal_eL27_CS"/>
</dbReference>
<keyword evidence="3 4" id="KW-0687">Ribonucleoprotein</keyword>
<dbReference type="EMBL" id="JAPDFW010000133">
    <property type="protein sequence ID" value="KAJ5067165.1"/>
    <property type="molecule type" value="Genomic_DNA"/>
</dbReference>
<dbReference type="AlphaFoldDB" id="A0A9Q0L7A8"/>
<dbReference type="SUPFAM" id="SSF50104">
    <property type="entry name" value="Translation proteins SH3-like domain"/>
    <property type="match status" value="1"/>
</dbReference>
<dbReference type="Gene3D" id="2.30.30.770">
    <property type="match status" value="1"/>
</dbReference>
<dbReference type="InterPro" id="IPR038655">
    <property type="entry name" value="Ribosomal_eL27_sf"/>
</dbReference>
<keyword evidence="2 4" id="KW-0689">Ribosomal protein</keyword>
<organism evidence="6 7">
    <name type="scientific">Anaeramoeba ignava</name>
    <name type="common">Anaerobic marine amoeba</name>
    <dbReference type="NCBI Taxonomy" id="1746090"/>
    <lineage>
        <taxon>Eukaryota</taxon>
        <taxon>Metamonada</taxon>
        <taxon>Anaeramoebidae</taxon>
        <taxon>Anaeramoeba</taxon>
    </lineage>
</organism>
<evidence type="ECO:0000256" key="2">
    <source>
        <dbReference type="ARBA" id="ARBA00022980"/>
    </source>
</evidence>
<sequence length="181" mass="21663">MENNDNQPQETKTEEIKTEEIKTEEIKTEEIQEEITKMETQTETTTPELFEKNMAVIVLRGRFAGRKAIVCQQANRGNDKYSFDRCLVYGIERYPKRIIRRHTLKQKERKSRIKPFVKVVNQKHLLPTRYKIDLELPNDLVTGEKYDDPAKRKQLKTQLRTVLKKQFLTGKNRWFFSKLRF</sequence>
<dbReference type="CDD" id="cd06090">
    <property type="entry name" value="KOW_RPL27"/>
    <property type="match status" value="1"/>
</dbReference>
<dbReference type="InterPro" id="IPR041991">
    <property type="entry name" value="Ribosomal_eL27_KOW"/>
</dbReference>
<keyword evidence="7" id="KW-1185">Reference proteome</keyword>
<protein>
    <recommendedName>
        <fullName evidence="4">60S ribosomal protein L27</fullName>
    </recommendedName>
</protein>
<evidence type="ECO:0000256" key="3">
    <source>
        <dbReference type="ARBA" id="ARBA00023274"/>
    </source>
</evidence>
<dbReference type="GO" id="GO:0005840">
    <property type="term" value="C:ribosome"/>
    <property type="evidence" value="ECO:0007669"/>
    <property type="project" value="UniProtKB-KW"/>
</dbReference>
<dbReference type="Proteomes" id="UP001149090">
    <property type="component" value="Unassembled WGS sequence"/>
</dbReference>
<evidence type="ECO:0000256" key="1">
    <source>
        <dbReference type="ARBA" id="ARBA00009124"/>
    </source>
</evidence>
<dbReference type="InterPro" id="IPR001141">
    <property type="entry name" value="Ribosomal_eL27"/>
</dbReference>
<dbReference type="GO" id="GO:0003735">
    <property type="term" value="F:structural constituent of ribosome"/>
    <property type="evidence" value="ECO:0007669"/>
    <property type="project" value="InterPro"/>
</dbReference>
<comment type="caution">
    <text evidence="6">The sequence shown here is derived from an EMBL/GenBank/DDBJ whole genome shotgun (WGS) entry which is preliminary data.</text>
</comment>
<dbReference type="OrthoDB" id="2365484at2759"/>